<evidence type="ECO:0000313" key="3">
    <source>
        <dbReference type="EnsemblMetazoa" id="AAEL008820-PA"/>
    </source>
</evidence>
<protein>
    <submittedName>
        <fullName evidence="3">Uncharacterized protein</fullName>
    </submittedName>
</protein>
<reference evidence="3 4" key="1">
    <citation type="submission" date="2017-06" db="EMBL/GenBank/DDBJ databases">
        <title>Aedes aegypti genome working group (AGWG) sequencing and assembly.</title>
        <authorList>
            <consortium name="Aedes aegypti Genome Working Group (AGWG)"/>
            <person name="Matthews B.J."/>
        </authorList>
    </citation>
    <scope>NUCLEOTIDE SEQUENCE [LARGE SCALE GENOMIC DNA]</scope>
    <source>
        <strain evidence="3 4">LVP_AGWG</strain>
    </source>
</reference>
<evidence type="ECO:0000256" key="1">
    <source>
        <dbReference type="SAM" id="MobiDB-lite"/>
    </source>
</evidence>
<keyword evidence="2" id="KW-0732">Signal</keyword>
<feature type="compositionally biased region" description="Polar residues" evidence="1">
    <location>
        <begin position="46"/>
        <end position="59"/>
    </location>
</feature>
<keyword evidence="4" id="KW-1185">Reference proteome</keyword>
<dbReference type="Proteomes" id="UP000008820">
    <property type="component" value="Chromosome 3"/>
</dbReference>
<feature type="region of interest" description="Disordered" evidence="1">
    <location>
        <begin position="40"/>
        <end position="86"/>
    </location>
</feature>
<dbReference type="EnsemblMetazoa" id="AAEL008820-RA">
    <property type="protein sequence ID" value="AAEL008820-PA"/>
    <property type="gene ID" value="AAEL008820"/>
</dbReference>
<organism evidence="3 4">
    <name type="scientific">Aedes aegypti</name>
    <name type="common">Yellowfever mosquito</name>
    <name type="synonym">Culex aegypti</name>
    <dbReference type="NCBI Taxonomy" id="7159"/>
    <lineage>
        <taxon>Eukaryota</taxon>
        <taxon>Metazoa</taxon>
        <taxon>Ecdysozoa</taxon>
        <taxon>Arthropoda</taxon>
        <taxon>Hexapoda</taxon>
        <taxon>Insecta</taxon>
        <taxon>Pterygota</taxon>
        <taxon>Neoptera</taxon>
        <taxon>Endopterygota</taxon>
        <taxon>Diptera</taxon>
        <taxon>Nematocera</taxon>
        <taxon>Culicoidea</taxon>
        <taxon>Culicidae</taxon>
        <taxon>Culicinae</taxon>
        <taxon>Aedini</taxon>
        <taxon>Aedes</taxon>
        <taxon>Stegomyia</taxon>
    </lineage>
</organism>
<dbReference type="OrthoDB" id="10476346at2759"/>
<dbReference type="VEuPathDB" id="VectorBase:AAEL008820"/>
<reference evidence="3" key="2">
    <citation type="submission" date="2021-02" db="UniProtKB">
        <authorList>
            <consortium name="EnsemblMetazoa"/>
        </authorList>
    </citation>
    <scope>IDENTIFICATION</scope>
    <source>
        <strain evidence="3">LVP_AGWG</strain>
    </source>
</reference>
<feature type="compositionally biased region" description="Polar residues" evidence="1">
    <location>
        <begin position="66"/>
        <end position="81"/>
    </location>
</feature>
<proteinExistence type="predicted"/>
<gene>
    <name evidence="3" type="primary">5571085</name>
</gene>
<accession>A0A1S4FKV8</accession>
<feature type="chain" id="PRO_5043960565" evidence="2">
    <location>
        <begin position="23"/>
        <end position="144"/>
    </location>
</feature>
<dbReference type="InParanoid" id="A0A1S4FKV8"/>
<evidence type="ECO:0000256" key="2">
    <source>
        <dbReference type="SAM" id="SignalP"/>
    </source>
</evidence>
<dbReference type="AlphaFoldDB" id="A0A1S4FKV8"/>
<sequence length="144" mass="16449">MWIFYVLLSVILTNSICRSAPAFFNDRRLQPLMVSSLEQTLDDDFGSNTQEQSDSQSIESAEHTSNESSSWYNQQQPASTRSVEDSSEKLYDLLLKILKVLDDQAYRDAERNRRLEQLRNPGVLSLEHDYDDSSLENTNGSGVH</sequence>
<evidence type="ECO:0000313" key="4">
    <source>
        <dbReference type="Proteomes" id="UP000008820"/>
    </source>
</evidence>
<feature type="signal peptide" evidence="2">
    <location>
        <begin position="1"/>
        <end position="22"/>
    </location>
</feature>
<name>A0A1S4FKV8_AEDAE</name>